<dbReference type="AlphaFoldDB" id="A0A2C9L2F7"/>
<dbReference type="GO" id="GO:0005739">
    <property type="term" value="C:mitochondrion"/>
    <property type="evidence" value="ECO:0007669"/>
    <property type="project" value="TreeGrafter"/>
</dbReference>
<dbReference type="VEuPathDB" id="VectorBase:BGLB026243"/>
<dbReference type="InterPro" id="IPR026100">
    <property type="entry name" value="Tmem223"/>
</dbReference>
<dbReference type="Proteomes" id="UP000076420">
    <property type="component" value="Unassembled WGS sequence"/>
</dbReference>
<dbReference type="STRING" id="6526.A0A2C9L2F7"/>
<dbReference type="PANTHER" id="PTHR14549:SF2">
    <property type="entry name" value="TRANSMEMBRANE PROTEIN 223"/>
    <property type="match status" value="1"/>
</dbReference>
<dbReference type="EnsemblMetazoa" id="BGLB026243-RA">
    <property type="protein sequence ID" value="BGLB026243-PA"/>
    <property type="gene ID" value="BGLB026243"/>
</dbReference>
<keyword evidence="1" id="KW-0472">Membrane</keyword>
<evidence type="ECO:0000256" key="1">
    <source>
        <dbReference type="SAM" id="Phobius"/>
    </source>
</evidence>
<name>A0A2C9L2F7_BIOGL</name>
<protein>
    <recommendedName>
        <fullName evidence="4">Transmembrane protein 223</fullName>
    </recommendedName>
</protein>
<dbReference type="KEGG" id="bgt:106052904"/>
<proteinExistence type="predicted"/>
<keyword evidence="1" id="KW-1133">Transmembrane helix</keyword>
<sequence>MSKNVVHDVIIYSNKNESFFKILSYAGVFQMILWGYLSFFAVQDLRVAPLKDTSNLPLWKRLLYKEGQYKNAISVLSLAVGCAILFISLSYPRRAIKSLWLLKGGQEVKITTFSPFGKENTFIKPILHINCLEARTGAGPYIPLQIKDKYFFFLLDKKGQFHNTNLFDFLIGIKRKI</sequence>
<feature type="transmembrane region" description="Helical" evidence="1">
    <location>
        <begin position="72"/>
        <end position="91"/>
    </location>
</feature>
<keyword evidence="1" id="KW-0812">Transmembrane</keyword>
<organism evidence="2 3">
    <name type="scientific">Biomphalaria glabrata</name>
    <name type="common">Bloodfluke planorb</name>
    <name type="synonym">Freshwater snail</name>
    <dbReference type="NCBI Taxonomy" id="6526"/>
    <lineage>
        <taxon>Eukaryota</taxon>
        <taxon>Metazoa</taxon>
        <taxon>Spiralia</taxon>
        <taxon>Lophotrochozoa</taxon>
        <taxon>Mollusca</taxon>
        <taxon>Gastropoda</taxon>
        <taxon>Heterobranchia</taxon>
        <taxon>Euthyneura</taxon>
        <taxon>Panpulmonata</taxon>
        <taxon>Hygrophila</taxon>
        <taxon>Lymnaeoidea</taxon>
        <taxon>Planorbidae</taxon>
        <taxon>Biomphalaria</taxon>
    </lineage>
</organism>
<accession>A0A2C9L2F7</accession>
<reference evidence="2" key="1">
    <citation type="submission" date="2020-05" db="UniProtKB">
        <authorList>
            <consortium name="EnsemblMetazoa"/>
        </authorList>
    </citation>
    <scope>IDENTIFICATION</scope>
    <source>
        <strain evidence="2">BB02</strain>
    </source>
</reference>
<evidence type="ECO:0000313" key="2">
    <source>
        <dbReference type="EnsemblMetazoa" id="BGLB026243-PA"/>
    </source>
</evidence>
<evidence type="ECO:0000313" key="3">
    <source>
        <dbReference type="Proteomes" id="UP000076420"/>
    </source>
</evidence>
<evidence type="ECO:0008006" key="4">
    <source>
        <dbReference type="Google" id="ProtNLM"/>
    </source>
</evidence>
<dbReference type="Pfam" id="PF06979">
    <property type="entry name" value="TMEM70"/>
    <property type="match status" value="1"/>
</dbReference>
<dbReference type="InterPro" id="IPR045325">
    <property type="entry name" value="TMEM70/TMEM186/TMEM223"/>
</dbReference>
<dbReference type="PANTHER" id="PTHR14549">
    <property type="entry name" value="TRANSMEMBRANE PROTEIN 223"/>
    <property type="match status" value="1"/>
</dbReference>
<feature type="transmembrane region" description="Helical" evidence="1">
    <location>
        <begin position="22"/>
        <end position="42"/>
    </location>
</feature>
<gene>
    <name evidence="2" type="primary">106052904</name>
</gene>
<dbReference type="GO" id="GO:0007399">
    <property type="term" value="P:nervous system development"/>
    <property type="evidence" value="ECO:0007669"/>
    <property type="project" value="TreeGrafter"/>
</dbReference>